<protein>
    <submittedName>
        <fullName evidence="2">DUF4402 domain-containing protein</fullName>
    </submittedName>
</protein>
<proteinExistence type="predicted"/>
<dbReference type="Pfam" id="PF14352">
    <property type="entry name" value="DUF4402"/>
    <property type="match status" value="1"/>
</dbReference>
<feature type="chain" id="PRO_5028863252" evidence="1">
    <location>
        <begin position="23"/>
        <end position="170"/>
    </location>
</feature>
<dbReference type="Proteomes" id="UP000515861">
    <property type="component" value="Chromosome"/>
</dbReference>
<keyword evidence="1" id="KW-0732">Signal</keyword>
<dbReference type="EMBL" id="CP060697">
    <property type="protein sequence ID" value="QNM82113.1"/>
    <property type="molecule type" value="Genomic_DNA"/>
</dbReference>
<reference evidence="2 3" key="1">
    <citation type="submission" date="2020-08" db="EMBL/GenBank/DDBJ databases">
        <title>Sphingomonas sp. sand1-3 16S ribosomal RNA gene Genome sequencing and assembly.</title>
        <authorList>
            <person name="Kang M."/>
        </authorList>
    </citation>
    <scope>NUCLEOTIDE SEQUENCE [LARGE SCALE GENOMIC DNA]</scope>
    <source>
        <strain evidence="3">sand1-3</strain>
    </source>
</reference>
<organism evidence="2 3">
    <name type="scientific">Sphingomonas sabuli</name>
    <dbReference type="NCBI Taxonomy" id="2764186"/>
    <lineage>
        <taxon>Bacteria</taxon>
        <taxon>Pseudomonadati</taxon>
        <taxon>Pseudomonadota</taxon>
        <taxon>Alphaproteobacteria</taxon>
        <taxon>Sphingomonadales</taxon>
        <taxon>Sphingomonadaceae</taxon>
        <taxon>Sphingomonas</taxon>
    </lineage>
</organism>
<name>A0A7G9L0G4_9SPHN</name>
<dbReference type="KEGG" id="ssau:H8M03_08735"/>
<feature type="signal peptide" evidence="1">
    <location>
        <begin position="1"/>
        <end position="22"/>
    </location>
</feature>
<evidence type="ECO:0000313" key="3">
    <source>
        <dbReference type="Proteomes" id="UP000515861"/>
    </source>
</evidence>
<sequence>MNKALIFAGAVAALALTGTANAAPTPATTDATATARIYTPLTLTSTQDLDLGTIVLSGTGPYTDTVSVDRDGNFSCGSGNVTCSGTTQAALYEATGTLDQTLTVSVASTLNLVNQTQTSADLVLSVDAPGTVVLDGDGFVEFGIGGSIDVSDTTADGVYEGTFAVSADYQ</sequence>
<gene>
    <name evidence="2" type="ORF">H8M03_08735</name>
</gene>
<dbReference type="AlphaFoldDB" id="A0A7G9L0G4"/>
<keyword evidence="3" id="KW-1185">Reference proteome</keyword>
<accession>A0A7G9L0G4</accession>
<dbReference type="InterPro" id="IPR025514">
    <property type="entry name" value="DUF4402"/>
</dbReference>
<dbReference type="RefSeq" id="WP_187479068.1">
    <property type="nucleotide sequence ID" value="NZ_CP060697.1"/>
</dbReference>
<evidence type="ECO:0000313" key="2">
    <source>
        <dbReference type="EMBL" id="QNM82113.1"/>
    </source>
</evidence>
<evidence type="ECO:0000256" key="1">
    <source>
        <dbReference type="SAM" id="SignalP"/>
    </source>
</evidence>